<accession>A0A8C3FNS8</accession>
<sequence length="102" mass="11665">CYRPLFHTFPPEATTGERKSWREGASGSRKELILPKMPLELCTSTQQRLYLVYTQPSPIFQIDLRSKLWFLACALTSQNPRFKPFYPGVSCLINYGSCTAIT</sequence>
<dbReference type="Proteomes" id="UP000694380">
    <property type="component" value="Unplaced"/>
</dbReference>
<dbReference type="AlphaFoldDB" id="A0A8C3FNS8"/>
<reference evidence="2" key="1">
    <citation type="submission" date="2025-08" db="UniProtKB">
        <authorList>
            <consortium name="Ensembl"/>
        </authorList>
    </citation>
    <scope>IDENTIFICATION</scope>
</reference>
<evidence type="ECO:0000256" key="1">
    <source>
        <dbReference type="SAM" id="MobiDB-lite"/>
    </source>
</evidence>
<evidence type="ECO:0000313" key="2">
    <source>
        <dbReference type="Ensembl" id="ENSCPBP00000008599.1"/>
    </source>
</evidence>
<feature type="region of interest" description="Disordered" evidence="1">
    <location>
        <begin position="1"/>
        <end position="21"/>
    </location>
</feature>
<dbReference type="Ensembl" id="ENSCPBT00000010319.1">
    <property type="protein sequence ID" value="ENSCPBP00000008599.1"/>
    <property type="gene ID" value="ENSCPBG00000006687.1"/>
</dbReference>
<proteinExistence type="predicted"/>
<protein>
    <submittedName>
        <fullName evidence="2">Uncharacterized protein</fullName>
    </submittedName>
</protein>
<keyword evidence="3" id="KW-1185">Reference proteome</keyword>
<organism evidence="2 3">
    <name type="scientific">Chrysemys picta bellii</name>
    <name type="common">Western painted turtle</name>
    <name type="synonym">Emys bellii</name>
    <dbReference type="NCBI Taxonomy" id="8478"/>
    <lineage>
        <taxon>Eukaryota</taxon>
        <taxon>Metazoa</taxon>
        <taxon>Chordata</taxon>
        <taxon>Craniata</taxon>
        <taxon>Vertebrata</taxon>
        <taxon>Euteleostomi</taxon>
        <taxon>Archelosauria</taxon>
        <taxon>Testudinata</taxon>
        <taxon>Testudines</taxon>
        <taxon>Cryptodira</taxon>
        <taxon>Durocryptodira</taxon>
        <taxon>Testudinoidea</taxon>
        <taxon>Emydidae</taxon>
        <taxon>Chrysemys</taxon>
    </lineage>
</organism>
<evidence type="ECO:0000313" key="3">
    <source>
        <dbReference type="Proteomes" id="UP000694380"/>
    </source>
</evidence>
<name>A0A8C3FNS8_CHRPI</name>
<reference evidence="2" key="2">
    <citation type="submission" date="2025-09" db="UniProtKB">
        <authorList>
            <consortium name="Ensembl"/>
        </authorList>
    </citation>
    <scope>IDENTIFICATION</scope>
</reference>